<reference evidence="2 3" key="1">
    <citation type="journal article" date="2017" name="Int. J. Syst. Evol. Microbiol.">
        <title>Marinicauda algicola sp. nov., isolated from a marine red alga Rhodosorus marinus.</title>
        <authorList>
            <person name="Jeong S.E."/>
            <person name="Jeon S.H."/>
            <person name="Chun B.H."/>
            <person name="Kim D.W."/>
            <person name="Jeon C.O."/>
        </authorList>
    </citation>
    <scope>NUCLEOTIDE SEQUENCE [LARGE SCALE GENOMIC DNA]</scope>
    <source>
        <strain evidence="2 3">JCM 31718</strain>
    </source>
</reference>
<dbReference type="EMBL" id="SRXW01000003">
    <property type="protein sequence ID" value="TGY88562.1"/>
    <property type="molecule type" value="Genomic_DNA"/>
</dbReference>
<dbReference type="InterPro" id="IPR003768">
    <property type="entry name" value="ScpA"/>
</dbReference>
<dbReference type="OrthoDB" id="9793741at2"/>
<dbReference type="Gene3D" id="6.10.250.2410">
    <property type="match status" value="1"/>
</dbReference>
<evidence type="ECO:0000313" key="3">
    <source>
        <dbReference type="Proteomes" id="UP000308054"/>
    </source>
</evidence>
<gene>
    <name evidence="2" type="ORF">E5163_12175</name>
</gene>
<name>A0A4S2H0F4_9PROT</name>
<dbReference type="RefSeq" id="WP_135996408.1">
    <property type="nucleotide sequence ID" value="NZ_CP071057.1"/>
</dbReference>
<protein>
    <recommendedName>
        <fullName evidence="1">Segregation and condensation protein A</fullName>
    </recommendedName>
</protein>
<dbReference type="PANTHER" id="PTHR33969:SF2">
    <property type="entry name" value="SEGREGATION AND CONDENSATION PROTEIN A"/>
    <property type="match status" value="1"/>
</dbReference>
<evidence type="ECO:0000256" key="1">
    <source>
        <dbReference type="ARBA" id="ARBA00044777"/>
    </source>
</evidence>
<dbReference type="PANTHER" id="PTHR33969">
    <property type="entry name" value="SEGREGATION AND CONDENSATION PROTEIN A"/>
    <property type="match status" value="1"/>
</dbReference>
<evidence type="ECO:0000313" key="2">
    <source>
        <dbReference type="EMBL" id="TGY88562.1"/>
    </source>
</evidence>
<comment type="caution">
    <text evidence="2">The sequence shown here is derived from an EMBL/GenBank/DDBJ whole genome shotgun (WGS) entry which is preliminary data.</text>
</comment>
<dbReference type="Pfam" id="PF02616">
    <property type="entry name" value="SMC_ScpA"/>
    <property type="match status" value="1"/>
</dbReference>
<sequence>MSDLFEEDVRFEASEEAEDTTEAFIVDISGWEGPLHLLLALARKNKVDLTQISILELAEQYLDFIHEARRHRLDIAAEYLVMAAWLAYLKSRMLLPKPRPESDEPEPEEMAAALAFRLARLEAMRAAAGALYQRALLDRDVFERGQPEGIRSVKAPQYEAELYDLLKAYAFKREKQAFATYQPEKPRVYSLEQARKRLSLIAARLGGWERLDALLPDIGQLGENAPPPSSVMASSLLAALEITKDGEAEMRQEATYAPIYMRAGKGRPAGPAGEAEDREA</sequence>
<keyword evidence="3" id="KW-1185">Reference proteome</keyword>
<organism evidence="2 3">
    <name type="scientific">Marinicauda algicola</name>
    <dbReference type="NCBI Taxonomy" id="2029849"/>
    <lineage>
        <taxon>Bacteria</taxon>
        <taxon>Pseudomonadati</taxon>
        <taxon>Pseudomonadota</taxon>
        <taxon>Alphaproteobacteria</taxon>
        <taxon>Maricaulales</taxon>
        <taxon>Maricaulaceae</taxon>
        <taxon>Marinicauda</taxon>
    </lineage>
</organism>
<dbReference type="AlphaFoldDB" id="A0A4S2H0F4"/>
<proteinExistence type="predicted"/>
<accession>A0A4S2H0F4</accession>
<dbReference type="Proteomes" id="UP000308054">
    <property type="component" value="Unassembled WGS sequence"/>
</dbReference>